<evidence type="ECO:0000256" key="8">
    <source>
        <dbReference type="ARBA" id="ARBA00023010"/>
    </source>
</evidence>
<comment type="subcellular location">
    <subcellularLocation>
        <location evidence="1">Cell membrane</location>
        <topology evidence="1">Single-pass membrane protein</topology>
    </subcellularLocation>
</comment>
<dbReference type="AlphaFoldDB" id="A0A9D1HK22"/>
<keyword evidence="9 11" id="KW-0472">Membrane</keyword>
<evidence type="ECO:0000256" key="6">
    <source>
        <dbReference type="ARBA" id="ARBA00022927"/>
    </source>
</evidence>
<dbReference type="NCBIfam" id="TIGR00739">
    <property type="entry name" value="yajC"/>
    <property type="match status" value="1"/>
</dbReference>
<dbReference type="PANTHER" id="PTHR33909:SF1">
    <property type="entry name" value="SEC TRANSLOCON ACCESSORY COMPLEX SUBUNIT YAJC"/>
    <property type="match status" value="1"/>
</dbReference>
<dbReference type="GO" id="GO:0005886">
    <property type="term" value="C:plasma membrane"/>
    <property type="evidence" value="ECO:0007669"/>
    <property type="project" value="UniProtKB-SubCell"/>
</dbReference>
<proteinExistence type="inferred from homology"/>
<keyword evidence="7 11" id="KW-1133">Transmembrane helix</keyword>
<evidence type="ECO:0000256" key="3">
    <source>
        <dbReference type="ARBA" id="ARBA00022448"/>
    </source>
</evidence>
<feature type="transmembrane region" description="Helical" evidence="11">
    <location>
        <begin position="6"/>
        <end position="24"/>
    </location>
</feature>
<evidence type="ECO:0000256" key="9">
    <source>
        <dbReference type="ARBA" id="ARBA00023136"/>
    </source>
</evidence>
<dbReference type="EMBL" id="DVMH01000005">
    <property type="protein sequence ID" value="HIU09776.1"/>
    <property type="molecule type" value="Genomic_DNA"/>
</dbReference>
<evidence type="ECO:0000256" key="11">
    <source>
        <dbReference type="SAM" id="Phobius"/>
    </source>
</evidence>
<evidence type="ECO:0000256" key="1">
    <source>
        <dbReference type="ARBA" id="ARBA00004162"/>
    </source>
</evidence>
<comment type="caution">
    <text evidence="12">The sequence shown here is derived from an EMBL/GenBank/DDBJ whole genome shotgun (WGS) entry which is preliminary data.</text>
</comment>
<comment type="similarity">
    <text evidence="2">Belongs to the YajC family.</text>
</comment>
<organism evidence="12 13">
    <name type="scientific">Candidatus Avidehalobacter gallistercoris</name>
    <dbReference type="NCBI Taxonomy" id="2840694"/>
    <lineage>
        <taxon>Bacteria</taxon>
        <taxon>Bacillati</taxon>
        <taxon>Bacillota</taxon>
        <taxon>Clostridia</taxon>
        <taxon>Eubacteriales</taxon>
        <taxon>Peptococcaceae</taxon>
        <taxon>Peptococcaceae incertae sedis</taxon>
        <taxon>Candidatus Avidehalobacter</taxon>
    </lineage>
</organism>
<evidence type="ECO:0000313" key="13">
    <source>
        <dbReference type="Proteomes" id="UP000824124"/>
    </source>
</evidence>
<keyword evidence="8" id="KW-0811">Translocation</keyword>
<sequence length="113" mass="12484">MGSETMYTIGYILLMLALFYFLLIKPQQKMQKKRANMLDSLRVDDKVVTVGGIVGIITEIMEDSVWLEVSEDVEIELKKSGIAALAKDNDATATSRLDEAQAEDGAEDDLGIK</sequence>
<keyword evidence="6" id="KW-0653">Protein transport</keyword>
<gene>
    <name evidence="12" type="primary">yajC</name>
    <name evidence="12" type="ORF">IAB00_00755</name>
</gene>
<dbReference type="Pfam" id="PF02699">
    <property type="entry name" value="YajC"/>
    <property type="match status" value="1"/>
</dbReference>
<evidence type="ECO:0000256" key="2">
    <source>
        <dbReference type="ARBA" id="ARBA00006742"/>
    </source>
</evidence>
<accession>A0A9D1HK22</accession>
<reference evidence="12" key="2">
    <citation type="journal article" date="2021" name="PeerJ">
        <title>Extensive microbial diversity within the chicken gut microbiome revealed by metagenomics and culture.</title>
        <authorList>
            <person name="Gilroy R."/>
            <person name="Ravi A."/>
            <person name="Getino M."/>
            <person name="Pursley I."/>
            <person name="Horton D.L."/>
            <person name="Alikhan N.F."/>
            <person name="Baker D."/>
            <person name="Gharbi K."/>
            <person name="Hall N."/>
            <person name="Watson M."/>
            <person name="Adriaenssens E.M."/>
            <person name="Foster-Nyarko E."/>
            <person name="Jarju S."/>
            <person name="Secka A."/>
            <person name="Antonio M."/>
            <person name="Oren A."/>
            <person name="Chaudhuri R.R."/>
            <person name="La Ragione R."/>
            <person name="Hildebrand F."/>
            <person name="Pallen M.J."/>
        </authorList>
    </citation>
    <scope>NUCLEOTIDE SEQUENCE</scope>
    <source>
        <strain evidence="12">2830</strain>
    </source>
</reference>
<evidence type="ECO:0000256" key="10">
    <source>
        <dbReference type="SAM" id="MobiDB-lite"/>
    </source>
</evidence>
<feature type="region of interest" description="Disordered" evidence="10">
    <location>
        <begin position="93"/>
        <end position="113"/>
    </location>
</feature>
<evidence type="ECO:0000256" key="5">
    <source>
        <dbReference type="ARBA" id="ARBA00022692"/>
    </source>
</evidence>
<protein>
    <submittedName>
        <fullName evidence="12">Preprotein translocase subunit YajC</fullName>
    </submittedName>
</protein>
<dbReference type="InterPro" id="IPR003849">
    <property type="entry name" value="Preprotein_translocase_YajC"/>
</dbReference>
<keyword evidence="3" id="KW-0813">Transport</keyword>
<dbReference type="Proteomes" id="UP000824124">
    <property type="component" value="Unassembled WGS sequence"/>
</dbReference>
<reference evidence="12" key="1">
    <citation type="submission" date="2020-10" db="EMBL/GenBank/DDBJ databases">
        <authorList>
            <person name="Gilroy R."/>
        </authorList>
    </citation>
    <scope>NUCLEOTIDE SEQUENCE</scope>
    <source>
        <strain evidence="12">2830</strain>
    </source>
</reference>
<dbReference type="PRINTS" id="PR01853">
    <property type="entry name" value="YAJCTRNLCASE"/>
</dbReference>
<evidence type="ECO:0000313" key="12">
    <source>
        <dbReference type="EMBL" id="HIU09776.1"/>
    </source>
</evidence>
<keyword evidence="4" id="KW-1003">Cell membrane</keyword>
<evidence type="ECO:0000256" key="7">
    <source>
        <dbReference type="ARBA" id="ARBA00022989"/>
    </source>
</evidence>
<feature type="compositionally biased region" description="Acidic residues" evidence="10">
    <location>
        <begin position="100"/>
        <end position="113"/>
    </location>
</feature>
<evidence type="ECO:0000256" key="4">
    <source>
        <dbReference type="ARBA" id="ARBA00022475"/>
    </source>
</evidence>
<dbReference type="PANTHER" id="PTHR33909">
    <property type="entry name" value="SEC TRANSLOCON ACCESSORY COMPLEX SUBUNIT YAJC"/>
    <property type="match status" value="1"/>
</dbReference>
<keyword evidence="5 11" id="KW-0812">Transmembrane</keyword>
<dbReference type="SMART" id="SM01323">
    <property type="entry name" value="YajC"/>
    <property type="match status" value="1"/>
</dbReference>
<dbReference type="GO" id="GO:0015031">
    <property type="term" value="P:protein transport"/>
    <property type="evidence" value="ECO:0007669"/>
    <property type="project" value="UniProtKB-KW"/>
</dbReference>
<name>A0A9D1HK22_9FIRM</name>